<keyword evidence="1" id="KW-0732">Signal</keyword>
<feature type="signal peptide" evidence="1">
    <location>
        <begin position="1"/>
        <end position="29"/>
    </location>
</feature>
<dbReference type="Pfam" id="PF09626">
    <property type="entry name" value="DHC"/>
    <property type="match status" value="1"/>
</dbReference>
<dbReference type="RefSeq" id="WP_129331133.1">
    <property type="nucleotide sequence ID" value="NZ_SDVB01000170.1"/>
</dbReference>
<dbReference type="Proteomes" id="UP000291088">
    <property type="component" value="Unassembled WGS sequence"/>
</dbReference>
<proteinExistence type="predicted"/>
<reference evidence="2 3" key="1">
    <citation type="submission" date="2019-01" db="EMBL/GenBank/DDBJ databases">
        <authorList>
            <person name="Deng T."/>
        </authorList>
    </citation>
    <scope>NUCLEOTIDE SEQUENCE [LARGE SCALE GENOMIC DNA]</scope>
    <source>
        <strain evidence="2 3">F8825</strain>
    </source>
</reference>
<accession>A0A4Q2TDY4</accession>
<organism evidence="2 3">
    <name type="scientific">Ciceribacter ferrooxidans</name>
    <dbReference type="NCBI Taxonomy" id="2509717"/>
    <lineage>
        <taxon>Bacteria</taxon>
        <taxon>Pseudomonadati</taxon>
        <taxon>Pseudomonadota</taxon>
        <taxon>Alphaproteobacteria</taxon>
        <taxon>Hyphomicrobiales</taxon>
        <taxon>Rhizobiaceae</taxon>
        <taxon>Ciceribacter</taxon>
    </lineage>
</organism>
<comment type="caution">
    <text evidence="2">The sequence shown here is derived from an EMBL/GenBank/DDBJ whole genome shotgun (WGS) entry which is preliminary data.</text>
</comment>
<evidence type="ECO:0000313" key="3">
    <source>
        <dbReference type="Proteomes" id="UP000291088"/>
    </source>
</evidence>
<dbReference type="InterPro" id="IPR018588">
    <property type="entry name" value="Dihaem_cytochrome-c"/>
</dbReference>
<dbReference type="OrthoDB" id="5296814at2"/>
<dbReference type="EMBL" id="SDVB01000170">
    <property type="protein sequence ID" value="RYC17522.1"/>
    <property type="molecule type" value="Genomic_DNA"/>
</dbReference>
<keyword evidence="3" id="KW-1185">Reference proteome</keyword>
<gene>
    <name evidence="2" type="ORF">EUU22_05940</name>
</gene>
<name>A0A4Q2TDY4_9HYPH</name>
<sequence length="166" mass="17660">MTTTLKSALKLALVAAAFSGAALLGPAFADDDEGGEGGIRAVTNETVKTECSACHMAYPPGLLPQRSWQALMGDLSNHFGEDASLDEPVRKEIEDYLVANAADAGGRSIRGLKADQIPLRISELPWFTREHGSKLIARAKSNPKIGSISNCAACHRGAEQGYFEDD</sequence>
<feature type="chain" id="PRO_5020504982" evidence="1">
    <location>
        <begin position="30"/>
        <end position="166"/>
    </location>
</feature>
<dbReference type="AlphaFoldDB" id="A0A4Q2TDY4"/>
<evidence type="ECO:0000313" key="2">
    <source>
        <dbReference type="EMBL" id="RYC17522.1"/>
    </source>
</evidence>
<evidence type="ECO:0000256" key="1">
    <source>
        <dbReference type="SAM" id="SignalP"/>
    </source>
</evidence>
<protein>
    <submittedName>
        <fullName evidence="2">Cytochrome C</fullName>
    </submittedName>
</protein>